<dbReference type="Pfam" id="PF07521">
    <property type="entry name" value="RMMBL"/>
    <property type="match status" value="1"/>
</dbReference>
<sequence length="113" mass="13331">MRLNHYTFPKVIISSSGMCTVGRIRHHLKHNLWQSRNSLVFVGYQVEGTLRRKILDGIKKTKILGEDIVIESEIHDLKGFSGHADQKFLLNWISKFKKKPKKSFYSSWRREIF</sequence>
<proteinExistence type="predicted"/>
<reference evidence="4" key="1">
    <citation type="submission" date="2022-07" db="EMBL/GenBank/DDBJ databases">
        <title>Enhanced cultured diversity of the mouse gut microbiota enables custom-made synthetic communities.</title>
        <authorList>
            <person name="Afrizal A."/>
        </authorList>
    </citation>
    <scope>NUCLEOTIDE SEQUENCE</scope>
    <source>
        <strain evidence="4">DSM 29482</strain>
    </source>
</reference>
<keyword evidence="1" id="KW-0378">Hydrolase</keyword>
<evidence type="ECO:0000313" key="5">
    <source>
        <dbReference type="Proteomes" id="UP001142078"/>
    </source>
</evidence>
<evidence type="ECO:0000259" key="3">
    <source>
        <dbReference type="Pfam" id="PF10996"/>
    </source>
</evidence>
<name>A0A9X2MI10_9FIRM</name>
<dbReference type="InterPro" id="IPR011108">
    <property type="entry name" value="RMMBL"/>
</dbReference>
<protein>
    <submittedName>
        <fullName evidence="4">Uncharacterized protein</fullName>
    </submittedName>
</protein>
<dbReference type="PANTHER" id="PTHR11203">
    <property type="entry name" value="CLEAVAGE AND POLYADENYLATION SPECIFICITY FACTOR FAMILY MEMBER"/>
    <property type="match status" value="1"/>
</dbReference>
<feature type="domain" description="Zn-dependent metallo-hydrolase RNA specificity" evidence="2">
    <location>
        <begin position="68"/>
        <end position="100"/>
    </location>
</feature>
<gene>
    <name evidence="4" type="ORF">NSA23_15630</name>
</gene>
<evidence type="ECO:0000256" key="1">
    <source>
        <dbReference type="ARBA" id="ARBA00022801"/>
    </source>
</evidence>
<dbReference type="PANTHER" id="PTHR11203:SF37">
    <property type="entry name" value="INTEGRATOR COMPLEX SUBUNIT 11"/>
    <property type="match status" value="1"/>
</dbReference>
<dbReference type="RefSeq" id="WP_050069771.1">
    <property type="nucleotide sequence ID" value="NZ_CABKTM010000029.1"/>
</dbReference>
<dbReference type="SUPFAM" id="SSF56281">
    <property type="entry name" value="Metallo-hydrolase/oxidoreductase"/>
    <property type="match status" value="1"/>
</dbReference>
<dbReference type="Gene3D" id="3.40.50.10890">
    <property type="match status" value="1"/>
</dbReference>
<evidence type="ECO:0000259" key="2">
    <source>
        <dbReference type="Pfam" id="PF07521"/>
    </source>
</evidence>
<keyword evidence="5" id="KW-1185">Reference proteome</keyword>
<dbReference type="EMBL" id="JANJZL010000020">
    <property type="protein sequence ID" value="MCR2045532.1"/>
    <property type="molecule type" value="Genomic_DNA"/>
</dbReference>
<dbReference type="GO" id="GO:0016787">
    <property type="term" value="F:hydrolase activity"/>
    <property type="evidence" value="ECO:0007669"/>
    <property type="project" value="UniProtKB-KW"/>
</dbReference>
<dbReference type="AlphaFoldDB" id="A0A9X2MI10"/>
<dbReference type="InterPro" id="IPR036866">
    <property type="entry name" value="RibonucZ/Hydroxyglut_hydro"/>
</dbReference>
<comment type="caution">
    <text evidence="4">The sequence shown here is derived from an EMBL/GenBank/DDBJ whole genome shotgun (WGS) entry which is preliminary data.</text>
</comment>
<dbReference type="Proteomes" id="UP001142078">
    <property type="component" value="Unassembled WGS sequence"/>
</dbReference>
<evidence type="ECO:0000313" key="4">
    <source>
        <dbReference type="EMBL" id="MCR2045532.1"/>
    </source>
</evidence>
<accession>A0A9X2MI10</accession>
<dbReference type="InterPro" id="IPR050698">
    <property type="entry name" value="MBL"/>
</dbReference>
<dbReference type="OrthoDB" id="9803916at2"/>
<dbReference type="GO" id="GO:0004521">
    <property type="term" value="F:RNA endonuclease activity"/>
    <property type="evidence" value="ECO:0007669"/>
    <property type="project" value="TreeGrafter"/>
</dbReference>
<dbReference type="InterPro" id="IPR022712">
    <property type="entry name" value="Beta_Casp"/>
</dbReference>
<feature type="domain" description="Beta-Casp" evidence="3">
    <location>
        <begin position="3"/>
        <end position="54"/>
    </location>
</feature>
<organism evidence="4 5">
    <name type="scientific">Anaerosalibacter massiliensis</name>
    <dbReference type="NCBI Taxonomy" id="1347392"/>
    <lineage>
        <taxon>Bacteria</taxon>
        <taxon>Bacillati</taxon>
        <taxon>Bacillota</taxon>
        <taxon>Tissierellia</taxon>
        <taxon>Tissierellales</taxon>
        <taxon>Sporanaerobacteraceae</taxon>
        <taxon>Anaerosalibacter</taxon>
    </lineage>
</organism>
<dbReference type="Pfam" id="PF10996">
    <property type="entry name" value="Beta-Casp"/>
    <property type="match status" value="1"/>
</dbReference>